<reference evidence="1 2" key="1">
    <citation type="journal article" date="2022" name="Nat. Ecol. Evol.">
        <title>A masculinizing supergene underlies an exaggerated male reproductive morph in a spider.</title>
        <authorList>
            <person name="Hendrickx F."/>
            <person name="De Corte Z."/>
            <person name="Sonet G."/>
            <person name="Van Belleghem S.M."/>
            <person name="Kostlbacher S."/>
            <person name="Vangestel C."/>
        </authorList>
    </citation>
    <scope>NUCLEOTIDE SEQUENCE [LARGE SCALE GENOMIC DNA]</scope>
    <source>
        <strain evidence="1">W744_W776</strain>
    </source>
</reference>
<comment type="caution">
    <text evidence="1">The sequence shown here is derived from an EMBL/GenBank/DDBJ whole genome shotgun (WGS) entry which is preliminary data.</text>
</comment>
<dbReference type="EMBL" id="JAFNEN010000411">
    <property type="protein sequence ID" value="KAG8183676.1"/>
    <property type="molecule type" value="Genomic_DNA"/>
</dbReference>
<keyword evidence="2" id="KW-1185">Reference proteome</keyword>
<name>A0AAV6UK54_9ARAC</name>
<evidence type="ECO:0008006" key="3">
    <source>
        <dbReference type="Google" id="ProtNLM"/>
    </source>
</evidence>
<evidence type="ECO:0000313" key="1">
    <source>
        <dbReference type="EMBL" id="KAG8183676.1"/>
    </source>
</evidence>
<proteinExistence type="predicted"/>
<protein>
    <recommendedName>
        <fullName evidence="3">Maturase K</fullName>
    </recommendedName>
</protein>
<dbReference type="AlphaFoldDB" id="A0AAV6UK54"/>
<accession>A0AAV6UK54</accession>
<dbReference type="Proteomes" id="UP000827092">
    <property type="component" value="Unassembled WGS sequence"/>
</dbReference>
<gene>
    <name evidence="1" type="ORF">JTE90_010147</name>
</gene>
<evidence type="ECO:0000313" key="2">
    <source>
        <dbReference type="Proteomes" id="UP000827092"/>
    </source>
</evidence>
<organism evidence="1 2">
    <name type="scientific">Oedothorax gibbosus</name>
    <dbReference type="NCBI Taxonomy" id="931172"/>
    <lineage>
        <taxon>Eukaryota</taxon>
        <taxon>Metazoa</taxon>
        <taxon>Ecdysozoa</taxon>
        <taxon>Arthropoda</taxon>
        <taxon>Chelicerata</taxon>
        <taxon>Arachnida</taxon>
        <taxon>Araneae</taxon>
        <taxon>Araneomorphae</taxon>
        <taxon>Entelegynae</taxon>
        <taxon>Araneoidea</taxon>
        <taxon>Linyphiidae</taxon>
        <taxon>Erigoninae</taxon>
        <taxon>Oedothorax</taxon>
    </lineage>
</organism>
<sequence>MVDSSSKHTASGLSYLDRCYSEYREVLSRSVCMQENEVLLYYSLIGVSPREYEFLRLLYSFLRRGQCKNEACKLFRRYPEYFWFQDKMFKNTCKLRPALVKLTDFYRQGGLVGLKCFRNTFSKFVHVNEEGKFQSWLYITVFLKMHLKQVGFFNLGEFMDSTGFKKDGLKRGRLLSKATKASYFQWGCNYIFGEKPVIFYLEMESHLKCERDSKIKARLGSRQQWRTKIPSMVPLLTTYHSMDPDFDEVLPLHGS</sequence>